<dbReference type="AlphaFoldDB" id="M6V6M2"/>
<evidence type="ECO:0000313" key="1">
    <source>
        <dbReference type="EMBL" id="EMO52505.1"/>
    </source>
</evidence>
<evidence type="ECO:0000313" key="2">
    <source>
        <dbReference type="Proteomes" id="UP000012112"/>
    </source>
</evidence>
<organism evidence="1 2">
    <name type="scientific">Leptospira noguchii</name>
    <dbReference type="NCBI Taxonomy" id="28182"/>
    <lineage>
        <taxon>Bacteria</taxon>
        <taxon>Pseudomonadati</taxon>
        <taxon>Spirochaetota</taxon>
        <taxon>Spirochaetia</taxon>
        <taxon>Leptospirales</taxon>
        <taxon>Leptospiraceae</taxon>
        <taxon>Leptospira</taxon>
    </lineage>
</organism>
<dbReference type="Proteomes" id="UP000012112">
    <property type="component" value="Unassembled WGS sequence"/>
</dbReference>
<sequence>MKISKLKIYGDLEILFVLKTLEWTFDSIKTALKDTSTLKKQSISFFVTPGHDEYSIFIMDSKDE</sequence>
<protein>
    <submittedName>
        <fullName evidence="1">Uncharacterized protein</fullName>
    </submittedName>
</protein>
<dbReference type="EMBL" id="AKWD02000057">
    <property type="protein sequence ID" value="EMO52505.1"/>
    <property type="molecule type" value="Genomic_DNA"/>
</dbReference>
<reference evidence="1 2" key="1">
    <citation type="submission" date="2013-01" db="EMBL/GenBank/DDBJ databases">
        <authorList>
            <person name="Harkins D.M."/>
            <person name="Durkin A.S."/>
            <person name="Brinkac L.M."/>
            <person name="Haft D.H."/>
            <person name="Selengut J.D."/>
            <person name="Sanka R."/>
            <person name="DePew J."/>
            <person name="Purushe J."/>
            <person name="Matthias M.A."/>
            <person name="Vinetz J.M."/>
            <person name="Sutton G.G."/>
            <person name="Nierman W.C."/>
            <person name="Fouts D.E."/>
        </authorList>
    </citation>
    <scope>NUCLEOTIDE SEQUENCE [LARGE SCALE GENOMIC DNA]</scope>
    <source>
        <strain evidence="1 2">HAI1536</strain>
    </source>
</reference>
<dbReference type="RefSeq" id="WP_002180044.1">
    <property type="nucleotide sequence ID" value="NZ_AKWD02000057.1"/>
</dbReference>
<accession>M6V6M2</accession>
<name>M6V6M2_9LEPT</name>
<proteinExistence type="predicted"/>
<comment type="caution">
    <text evidence="1">The sequence shown here is derived from an EMBL/GenBank/DDBJ whole genome shotgun (WGS) entry which is preliminary data.</text>
</comment>
<gene>
    <name evidence="1" type="ORF">LEP1GSC172_0400</name>
</gene>
<dbReference type="OrthoDB" id="9943058at2"/>